<feature type="region of interest" description="Disordered" evidence="2">
    <location>
        <begin position="1"/>
        <end position="25"/>
    </location>
</feature>
<feature type="coiled-coil region" evidence="1">
    <location>
        <begin position="163"/>
        <end position="197"/>
    </location>
</feature>
<keyword evidence="1" id="KW-0175">Coiled coil</keyword>
<dbReference type="EMBL" id="PRFC01000050">
    <property type="protein sequence ID" value="PWV12588.1"/>
    <property type="molecule type" value="Genomic_DNA"/>
</dbReference>
<proteinExistence type="predicted"/>
<dbReference type="VEuPathDB" id="TriTrypDB:C4B63_41g235"/>
<dbReference type="VEuPathDB" id="TriTrypDB:TcG_02353"/>
<dbReference type="Proteomes" id="UP000246078">
    <property type="component" value="Unassembled WGS sequence"/>
</dbReference>
<evidence type="ECO:0000256" key="1">
    <source>
        <dbReference type="SAM" id="Coils"/>
    </source>
</evidence>
<dbReference type="AlphaFoldDB" id="A0A2V2WVH4"/>
<comment type="caution">
    <text evidence="3">The sequence shown here is derived from an EMBL/GenBank/DDBJ whole genome shotgun (WGS) entry which is preliminary data.</text>
</comment>
<dbReference type="VEuPathDB" id="TriTrypDB:BCY84_19431"/>
<feature type="region of interest" description="Disordered" evidence="2">
    <location>
        <begin position="52"/>
        <end position="103"/>
    </location>
</feature>
<dbReference type="VEuPathDB" id="TriTrypDB:TcCLB.510885.90"/>
<dbReference type="SMR" id="A0A2V2WVH4"/>
<dbReference type="VEuPathDB" id="TriTrypDB:TcCLB.506529.180"/>
<dbReference type="VEuPathDB" id="TriTrypDB:TcCL_NonESM01451"/>
<organism evidence="3 4">
    <name type="scientific">Trypanosoma cruzi</name>
    <dbReference type="NCBI Taxonomy" id="5693"/>
    <lineage>
        <taxon>Eukaryota</taxon>
        <taxon>Discoba</taxon>
        <taxon>Euglenozoa</taxon>
        <taxon>Kinetoplastea</taxon>
        <taxon>Metakinetoplastina</taxon>
        <taxon>Trypanosomatida</taxon>
        <taxon>Trypanosomatidae</taxon>
        <taxon>Trypanosoma</taxon>
        <taxon>Schizotrypanum</taxon>
    </lineage>
</organism>
<dbReference type="OrthoDB" id="248351at2759"/>
<name>A0A2V2WVH4_TRYCR</name>
<evidence type="ECO:0000256" key="2">
    <source>
        <dbReference type="SAM" id="MobiDB-lite"/>
    </source>
</evidence>
<feature type="compositionally biased region" description="Pro residues" evidence="2">
    <location>
        <begin position="1"/>
        <end position="11"/>
    </location>
</feature>
<dbReference type="VEuPathDB" id="TriTrypDB:TcBrA4_0067320"/>
<sequence length="197" mass="20993">MPIPSPPPPMRFVPNGVGGGGARDLTAVKEPNFEVLETSSPVPARVIHNAPASAVPSGTQRPVEAPPSTHATGAQHHPKAVHSPPLACPALAMTSTPASSSSSSSSQQVAQLWQLVQDLTAENAVLQQRVRVLMEGETHDAILPGMLTAPSSPEETEALLLRVRRLEAALKVEAMEREALEVRLQAQEQVLTRLLRR</sequence>
<reference evidence="3 4" key="1">
    <citation type="journal article" date="2018" name="Microb. Genom.">
        <title>Expanding an expanded genome: long-read sequencing of Trypanosoma cruzi.</title>
        <authorList>
            <person name="Berna L."/>
            <person name="Rodriguez M."/>
            <person name="Chiribao M.L."/>
            <person name="Parodi-Talice A."/>
            <person name="Pita S."/>
            <person name="Rijo G."/>
            <person name="Alvarez-Valin F."/>
            <person name="Robello C."/>
        </authorList>
    </citation>
    <scope>NUCLEOTIDE SEQUENCE [LARGE SCALE GENOMIC DNA]</scope>
    <source>
        <strain evidence="3 4">TCC</strain>
    </source>
</reference>
<gene>
    <name evidence="3" type="ORF">C3747_50g140</name>
</gene>
<evidence type="ECO:0000313" key="3">
    <source>
        <dbReference type="EMBL" id="PWV12588.1"/>
    </source>
</evidence>
<accession>A0A2V2WVH4</accession>
<dbReference type="VEuPathDB" id="TriTrypDB:C3747_50g140"/>
<protein>
    <submittedName>
        <fullName evidence="3">Uncharacterized protein</fullName>
    </submittedName>
</protein>
<evidence type="ECO:0000313" key="4">
    <source>
        <dbReference type="Proteomes" id="UP000246078"/>
    </source>
</evidence>